<gene>
    <name evidence="3" type="ORF">Hypma_013596</name>
</gene>
<dbReference type="InterPro" id="IPR046528">
    <property type="entry name" value="DUF6593"/>
</dbReference>
<feature type="domain" description="DUF6593" evidence="2">
    <location>
        <begin position="113"/>
        <end position="236"/>
    </location>
</feature>
<dbReference type="OrthoDB" id="3360976at2759"/>
<evidence type="ECO:0000313" key="4">
    <source>
        <dbReference type="Proteomes" id="UP000076154"/>
    </source>
</evidence>
<sequence length="247" mass="27143">MHLYLSSQRPLHAVYTNEAGQVLYKVETTCGLGTWTSTISSVVPHDIPRKISDRKPPAAAAAPLVEGESETGGEEGGRTHGSIGGSRVAGNGPGRSSGELEADEAEAGEEVDMRDRFALLAQVEHKPVASSIMRFGGEEVETKAYFRKKGWGWYGRNRVFRAPDGREYEWLLNMFTPELILYDPHTKTKTCVAKFHSRSFGIIGKAHPAYLEIFPAGEDMVDTILVTFICIEKVRTDKERASSAGEP</sequence>
<name>A0A369JBP7_HYPMA</name>
<keyword evidence="4" id="KW-1185">Reference proteome</keyword>
<feature type="region of interest" description="Disordered" evidence="1">
    <location>
        <begin position="47"/>
        <end position="108"/>
    </location>
</feature>
<organism evidence="3 4">
    <name type="scientific">Hypsizygus marmoreus</name>
    <name type="common">White beech mushroom</name>
    <name type="synonym">Agaricus marmoreus</name>
    <dbReference type="NCBI Taxonomy" id="39966"/>
    <lineage>
        <taxon>Eukaryota</taxon>
        <taxon>Fungi</taxon>
        <taxon>Dikarya</taxon>
        <taxon>Basidiomycota</taxon>
        <taxon>Agaricomycotina</taxon>
        <taxon>Agaricomycetes</taxon>
        <taxon>Agaricomycetidae</taxon>
        <taxon>Agaricales</taxon>
        <taxon>Tricholomatineae</taxon>
        <taxon>Lyophyllaceae</taxon>
        <taxon>Hypsizygus</taxon>
    </lineage>
</organism>
<feature type="compositionally biased region" description="Basic and acidic residues" evidence="1">
    <location>
        <begin position="47"/>
        <end position="56"/>
    </location>
</feature>
<proteinExistence type="predicted"/>
<dbReference type="InParanoid" id="A0A369JBP7"/>
<evidence type="ECO:0000313" key="3">
    <source>
        <dbReference type="EMBL" id="RDB19298.1"/>
    </source>
</evidence>
<dbReference type="Pfam" id="PF20236">
    <property type="entry name" value="DUF6593"/>
    <property type="match status" value="1"/>
</dbReference>
<reference evidence="3" key="1">
    <citation type="submission" date="2018-04" db="EMBL/GenBank/DDBJ databases">
        <title>Whole genome sequencing of Hypsizygus marmoreus.</title>
        <authorList>
            <person name="Choi I.-G."/>
            <person name="Min B."/>
            <person name="Kim J.-G."/>
            <person name="Kim S."/>
            <person name="Oh Y.-L."/>
            <person name="Kong W.-S."/>
            <person name="Park H."/>
            <person name="Jeong J."/>
            <person name="Song E.-S."/>
        </authorList>
    </citation>
    <scope>NUCLEOTIDE SEQUENCE [LARGE SCALE GENOMIC DNA]</scope>
    <source>
        <strain evidence="3">51987-8</strain>
    </source>
</reference>
<evidence type="ECO:0000256" key="1">
    <source>
        <dbReference type="SAM" id="MobiDB-lite"/>
    </source>
</evidence>
<dbReference type="Proteomes" id="UP000076154">
    <property type="component" value="Unassembled WGS sequence"/>
</dbReference>
<protein>
    <recommendedName>
        <fullName evidence="2">DUF6593 domain-containing protein</fullName>
    </recommendedName>
</protein>
<dbReference type="AlphaFoldDB" id="A0A369JBP7"/>
<dbReference type="EMBL" id="LUEZ02000080">
    <property type="protein sequence ID" value="RDB19298.1"/>
    <property type="molecule type" value="Genomic_DNA"/>
</dbReference>
<comment type="caution">
    <text evidence="3">The sequence shown here is derived from an EMBL/GenBank/DDBJ whole genome shotgun (WGS) entry which is preliminary data.</text>
</comment>
<accession>A0A369JBP7</accession>
<evidence type="ECO:0000259" key="2">
    <source>
        <dbReference type="Pfam" id="PF20236"/>
    </source>
</evidence>